<dbReference type="PRINTS" id="PR00111">
    <property type="entry name" value="ABHYDROLASE"/>
</dbReference>
<reference evidence="2 3" key="1">
    <citation type="submission" date="2018-07" db="EMBL/GenBank/DDBJ databases">
        <title>Genome sequence of Rhodococcus rhodnii ATCC 35071 from Rhodnius prolixus.</title>
        <authorList>
            <person name="Patel V."/>
            <person name="Vogel K.J."/>
        </authorList>
    </citation>
    <scope>NUCLEOTIDE SEQUENCE [LARGE SCALE GENOMIC DNA]</scope>
    <source>
        <strain evidence="2 3">ATCC 35071</strain>
    </source>
</reference>
<comment type="caution">
    <text evidence="2">The sequence shown here is derived from an EMBL/GenBank/DDBJ whole genome shotgun (WGS) entry which is preliminary data.</text>
</comment>
<protein>
    <submittedName>
        <fullName evidence="2">Alpha/beta hydrolase</fullName>
    </submittedName>
</protein>
<dbReference type="Proteomes" id="UP000471120">
    <property type="component" value="Unassembled WGS sequence"/>
</dbReference>
<dbReference type="PANTHER" id="PTHR43798">
    <property type="entry name" value="MONOACYLGLYCEROL LIPASE"/>
    <property type="match status" value="1"/>
</dbReference>
<sequence>MTRAEDATMHTADIDGVTWSYRDVGAGPLVVLTHGTLSSHVMFDSLVDELSTRFRCVVPDWPGHGSSGWNSAGWGAPELVEGLAALIDVIDAGPAVLVGLSQGGAVSIRVALEHPDRVAALVTLSAGPDGPAAAALDAMARLGDALARENDAERRRLLAAQQPVFHAKGWVEANPGDATNELDVMLSHPRAAMPHATRVPASYESVEARLPEIACRTLVVWGAEDVRAGWGDAMVAAIPGARLLTVDGAGHHVLHDQGRVVVDAVAAFLDEVSARDGSRA</sequence>
<accession>A0A6P2CDH9</accession>
<organism evidence="2 3">
    <name type="scientific">Rhodococcus rhodnii</name>
    <dbReference type="NCBI Taxonomy" id="38312"/>
    <lineage>
        <taxon>Bacteria</taxon>
        <taxon>Bacillati</taxon>
        <taxon>Actinomycetota</taxon>
        <taxon>Actinomycetes</taxon>
        <taxon>Mycobacteriales</taxon>
        <taxon>Nocardiaceae</taxon>
        <taxon>Rhodococcus</taxon>
    </lineage>
</organism>
<dbReference type="InterPro" id="IPR000639">
    <property type="entry name" value="Epox_hydrolase-like"/>
</dbReference>
<feature type="domain" description="AB hydrolase-1" evidence="1">
    <location>
        <begin position="30"/>
        <end position="264"/>
    </location>
</feature>
<name>A0A6P2CDH9_9NOCA</name>
<dbReference type="EMBL" id="QRCM01000001">
    <property type="protein sequence ID" value="TXG89761.1"/>
    <property type="molecule type" value="Genomic_DNA"/>
</dbReference>
<dbReference type="PRINTS" id="PR00412">
    <property type="entry name" value="EPOXHYDRLASE"/>
</dbReference>
<evidence type="ECO:0000313" key="2">
    <source>
        <dbReference type="EMBL" id="TXG89761.1"/>
    </source>
</evidence>
<dbReference type="InterPro" id="IPR000073">
    <property type="entry name" value="AB_hydrolase_1"/>
</dbReference>
<proteinExistence type="predicted"/>
<dbReference type="InterPro" id="IPR050266">
    <property type="entry name" value="AB_hydrolase_sf"/>
</dbReference>
<dbReference type="GO" id="GO:0016787">
    <property type="term" value="F:hydrolase activity"/>
    <property type="evidence" value="ECO:0007669"/>
    <property type="project" value="UniProtKB-KW"/>
</dbReference>
<evidence type="ECO:0000259" key="1">
    <source>
        <dbReference type="Pfam" id="PF12697"/>
    </source>
</evidence>
<dbReference type="InterPro" id="IPR029058">
    <property type="entry name" value="AB_hydrolase_fold"/>
</dbReference>
<evidence type="ECO:0000313" key="3">
    <source>
        <dbReference type="Proteomes" id="UP000471120"/>
    </source>
</evidence>
<keyword evidence="2" id="KW-0378">Hydrolase</keyword>
<dbReference type="AlphaFoldDB" id="A0A6P2CDH9"/>
<dbReference type="RefSeq" id="WP_010837848.1">
    <property type="nucleotide sequence ID" value="NZ_QRCM01000001.1"/>
</dbReference>
<gene>
    <name evidence="2" type="ORF">DW322_05470</name>
</gene>
<dbReference type="Pfam" id="PF12697">
    <property type="entry name" value="Abhydrolase_6"/>
    <property type="match status" value="1"/>
</dbReference>
<dbReference type="SUPFAM" id="SSF53474">
    <property type="entry name" value="alpha/beta-Hydrolases"/>
    <property type="match status" value="1"/>
</dbReference>
<dbReference type="Gene3D" id="3.40.50.1820">
    <property type="entry name" value="alpha/beta hydrolase"/>
    <property type="match status" value="1"/>
</dbReference>